<sequence>MSTPVRIPADVEREDTVLAGLTARQLLLLSGAGILLYAFYTATRTVVPLVVFLVAAVPLGGAAVLLALGRRDGVPLDQLLRAAIRQNIAPRYRIAAPEGIQPAPGWLAARAVPADDPEQAPGKVAPAPLRLPAEAVAETGVIDLGRDGMAIVAVCSTVNFALRTPAEQESLTAAFGRYLHSLTAPVQILVRAERLDVSAQITELQTYAPHLPHPALEHAALEHAEYLTQLRESSNLLRRQVLLIAREPLRTAGPADPYTAGPKAALRRRAGKRQTDPDDAARRSAEARLMRRIEEAVELLGPVGITVTPLDAGQATAVLAAACNPDSLLPPSSHLAGTHDVITTTPPDEDDTAMDSFQTTHWGEES</sequence>
<evidence type="ECO:0000313" key="3">
    <source>
        <dbReference type="EMBL" id="MDT0318569.1"/>
    </source>
</evidence>
<comment type="caution">
    <text evidence="3">The sequence shown here is derived from an EMBL/GenBank/DDBJ whole genome shotgun (WGS) entry which is preliminary data.</text>
</comment>
<keyword evidence="2" id="KW-1133">Transmembrane helix</keyword>
<protein>
    <submittedName>
        <fullName evidence="3">PrgI family protein</fullName>
    </submittedName>
</protein>
<proteinExistence type="predicted"/>
<dbReference type="InterPro" id="IPR024414">
    <property type="entry name" value="Uncharacterised_PrgI"/>
</dbReference>
<gene>
    <name evidence="3" type="ORF">RNC47_09500</name>
</gene>
<dbReference type="EMBL" id="JAVREM010000007">
    <property type="protein sequence ID" value="MDT0318569.1"/>
    <property type="molecule type" value="Genomic_DNA"/>
</dbReference>
<feature type="region of interest" description="Disordered" evidence="1">
    <location>
        <begin position="252"/>
        <end position="284"/>
    </location>
</feature>
<evidence type="ECO:0000313" key="4">
    <source>
        <dbReference type="Proteomes" id="UP001183420"/>
    </source>
</evidence>
<feature type="compositionally biased region" description="Polar residues" evidence="1">
    <location>
        <begin position="355"/>
        <end position="366"/>
    </location>
</feature>
<feature type="transmembrane region" description="Helical" evidence="2">
    <location>
        <begin position="21"/>
        <end position="40"/>
    </location>
</feature>
<keyword evidence="2" id="KW-0472">Membrane</keyword>
<feature type="transmembrane region" description="Helical" evidence="2">
    <location>
        <begin position="46"/>
        <end position="68"/>
    </location>
</feature>
<dbReference type="Proteomes" id="UP001183420">
    <property type="component" value="Unassembled WGS sequence"/>
</dbReference>
<evidence type="ECO:0000256" key="2">
    <source>
        <dbReference type="SAM" id="Phobius"/>
    </source>
</evidence>
<keyword evidence="2" id="KW-0812">Transmembrane</keyword>
<dbReference type="Pfam" id="PF12666">
    <property type="entry name" value="PrgI"/>
    <property type="match status" value="1"/>
</dbReference>
<organism evidence="3 4">
    <name type="scientific">Streptomyces millisiae</name>
    <dbReference type="NCBI Taxonomy" id="3075542"/>
    <lineage>
        <taxon>Bacteria</taxon>
        <taxon>Bacillati</taxon>
        <taxon>Actinomycetota</taxon>
        <taxon>Actinomycetes</taxon>
        <taxon>Kitasatosporales</taxon>
        <taxon>Streptomycetaceae</taxon>
        <taxon>Streptomyces</taxon>
    </lineage>
</organism>
<keyword evidence="4" id="KW-1185">Reference proteome</keyword>
<dbReference type="RefSeq" id="WP_311597328.1">
    <property type="nucleotide sequence ID" value="NZ_JAVREM010000007.1"/>
</dbReference>
<feature type="region of interest" description="Disordered" evidence="1">
    <location>
        <begin position="331"/>
        <end position="366"/>
    </location>
</feature>
<evidence type="ECO:0000256" key="1">
    <source>
        <dbReference type="SAM" id="MobiDB-lite"/>
    </source>
</evidence>
<feature type="compositionally biased region" description="Basic and acidic residues" evidence="1">
    <location>
        <begin position="273"/>
        <end position="284"/>
    </location>
</feature>
<reference evidence="4" key="1">
    <citation type="submission" date="2023-07" db="EMBL/GenBank/DDBJ databases">
        <title>30 novel species of actinomycetes from the DSMZ collection.</title>
        <authorList>
            <person name="Nouioui I."/>
        </authorList>
    </citation>
    <scope>NUCLEOTIDE SEQUENCE [LARGE SCALE GENOMIC DNA]</scope>
    <source>
        <strain evidence="4">DSM 44918</strain>
    </source>
</reference>
<accession>A0ABU2LLV6</accession>
<name>A0ABU2LLV6_9ACTN</name>